<dbReference type="GO" id="GO:0030247">
    <property type="term" value="F:polysaccharide binding"/>
    <property type="evidence" value="ECO:0007669"/>
    <property type="project" value="InterPro"/>
</dbReference>
<dbReference type="GO" id="GO:0004674">
    <property type="term" value="F:protein serine/threonine kinase activity"/>
    <property type="evidence" value="ECO:0007669"/>
    <property type="project" value="UniProtKB-EC"/>
</dbReference>
<keyword evidence="5 9" id="KW-0067">ATP-binding</keyword>
<dbReference type="PROSITE" id="PS50011">
    <property type="entry name" value="PROTEIN_KINASE_DOM"/>
    <property type="match status" value="1"/>
</dbReference>
<evidence type="ECO:0000256" key="8">
    <source>
        <dbReference type="ARBA" id="ARBA00048679"/>
    </source>
</evidence>
<evidence type="ECO:0000259" key="11">
    <source>
        <dbReference type="PROSITE" id="PS50011"/>
    </source>
</evidence>
<evidence type="ECO:0000256" key="2">
    <source>
        <dbReference type="ARBA" id="ARBA00012513"/>
    </source>
</evidence>
<dbReference type="Gene3D" id="3.30.200.20">
    <property type="entry name" value="Phosphorylase Kinase, domain 1"/>
    <property type="match status" value="1"/>
</dbReference>
<dbReference type="EC" id="2.7.11.1" evidence="2"/>
<dbReference type="GO" id="GO:0005524">
    <property type="term" value="F:ATP binding"/>
    <property type="evidence" value="ECO:0007669"/>
    <property type="project" value="UniProtKB-UniRule"/>
</dbReference>
<protein>
    <recommendedName>
        <fullName evidence="2">non-specific serine/threonine protein kinase</fullName>
        <ecNumber evidence="2">2.7.11.1</ecNumber>
    </recommendedName>
</protein>
<dbReference type="PROSITE" id="PS00107">
    <property type="entry name" value="PROTEIN_KINASE_ATP"/>
    <property type="match status" value="1"/>
</dbReference>
<evidence type="ECO:0000256" key="4">
    <source>
        <dbReference type="ARBA" id="ARBA00022741"/>
    </source>
</evidence>
<comment type="subcellular location">
    <subcellularLocation>
        <location evidence="1">Membrane</location>
        <topology evidence="1">Single-pass membrane protein</topology>
    </subcellularLocation>
</comment>
<accession>A0AA88D617</accession>
<evidence type="ECO:0000256" key="10">
    <source>
        <dbReference type="SAM" id="Phobius"/>
    </source>
</evidence>
<evidence type="ECO:0000313" key="13">
    <source>
        <dbReference type="Proteomes" id="UP001187192"/>
    </source>
</evidence>
<keyword evidence="10" id="KW-1133">Transmembrane helix</keyword>
<keyword evidence="4 9" id="KW-0547">Nucleotide-binding</keyword>
<dbReference type="Pfam" id="PF13947">
    <property type="entry name" value="GUB_WAK_bind"/>
    <property type="match status" value="1"/>
</dbReference>
<proteinExistence type="predicted"/>
<keyword evidence="3" id="KW-0732">Signal</keyword>
<feature type="transmembrane region" description="Helical" evidence="10">
    <location>
        <begin position="235"/>
        <end position="257"/>
    </location>
</feature>
<feature type="binding site" evidence="9">
    <location>
        <position position="334"/>
    </location>
    <ligand>
        <name>ATP</name>
        <dbReference type="ChEBI" id="CHEBI:30616"/>
    </ligand>
</feature>
<sequence length="340" mass="37214">MPDLGYPFLGPDRPAYCGHPEFQLNCSGEAPVITINSIDYRVLEIDEGEHVLKVVRTDFWNNTCPEVLQNSTLLDTTFYDYASDTQYLTLYYRCLTATATGDALVASQFSCPDDGTTHTNYYTTDRTRNLISGYTLMCDESVVVRISNSEAGVLEGGTTLSRANLSAALDAGFRLDWDANNSRCGNCSSFGGVCGINSISSEFACYCRDRPYASRCGSDSPPGPGPSGLFSRGKWQIGIGAAVLGIAVFSVVIICYYKRAYISTTRIAFWKTATRDRESDVNAFIRNFESFAPKRYSYAAVKKMTNSFAEKIGKGGYGAVYKGKLPDGLPVAVKVLHESK</sequence>
<dbReference type="InterPro" id="IPR025287">
    <property type="entry name" value="WAK_GUB"/>
</dbReference>
<dbReference type="InterPro" id="IPR017441">
    <property type="entry name" value="Protein_kinase_ATP_BS"/>
</dbReference>
<comment type="catalytic activity">
    <reaction evidence="8">
        <text>L-seryl-[protein] + ATP = O-phospho-L-seryl-[protein] + ADP + H(+)</text>
        <dbReference type="Rhea" id="RHEA:17989"/>
        <dbReference type="Rhea" id="RHEA-COMP:9863"/>
        <dbReference type="Rhea" id="RHEA-COMP:11604"/>
        <dbReference type="ChEBI" id="CHEBI:15378"/>
        <dbReference type="ChEBI" id="CHEBI:29999"/>
        <dbReference type="ChEBI" id="CHEBI:30616"/>
        <dbReference type="ChEBI" id="CHEBI:83421"/>
        <dbReference type="ChEBI" id="CHEBI:456216"/>
        <dbReference type="EC" id="2.7.11.1"/>
    </reaction>
</comment>
<feature type="domain" description="Protein kinase" evidence="11">
    <location>
        <begin position="306"/>
        <end position="340"/>
    </location>
</feature>
<evidence type="ECO:0000256" key="9">
    <source>
        <dbReference type="PROSITE-ProRule" id="PRU10141"/>
    </source>
</evidence>
<evidence type="ECO:0000256" key="5">
    <source>
        <dbReference type="ARBA" id="ARBA00022840"/>
    </source>
</evidence>
<dbReference type="EMBL" id="BTGU01000002">
    <property type="protein sequence ID" value="GMN28149.1"/>
    <property type="molecule type" value="Genomic_DNA"/>
</dbReference>
<dbReference type="AlphaFoldDB" id="A0AA88D617"/>
<reference evidence="12" key="1">
    <citation type="submission" date="2023-07" db="EMBL/GenBank/DDBJ databases">
        <title>draft genome sequence of fig (Ficus carica).</title>
        <authorList>
            <person name="Takahashi T."/>
            <person name="Nishimura K."/>
        </authorList>
    </citation>
    <scope>NUCLEOTIDE SEQUENCE</scope>
</reference>
<dbReference type="PANTHER" id="PTHR46008">
    <property type="entry name" value="LEAF RUST 10 DISEASE-RESISTANCE LOCUS RECEPTOR-LIKE PROTEIN KINASE-LIKE 1.4"/>
    <property type="match status" value="1"/>
</dbReference>
<comment type="catalytic activity">
    <reaction evidence="7">
        <text>L-threonyl-[protein] + ATP = O-phospho-L-threonyl-[protein] + ADP + H(+)</text>
        <dbReference type="Rhea" id="RHEA:46608"/>
        <dbReference type="Rhea" id="RHEA-COMP:11060"/>
        <dbReference type="Rhea" id="RHEA-COMP:11605"/>
        <dbReference type="ChEBI" id="CHEBI:15378"/>
        <dbReference type="ChEBI" id="CHEBI:30013"/>
        <dbReference type="ChEBI" id="CHEBI:30616"/>
        <dbReference type="ChEBI" id="CHEBI:61977"/>
        <dbReference type="ChEBI" id="CHEBI:456216"/>
        <dbReference type="EC" id="2.7.11.1"/>
    </reaction>
</comment>
<dbReference type="Pfam" id="PF14380">
    <property type="entry name" value="WAK_assoc"/>
    <property type="match status" value="1"/>
</dbReference>
<feature type="non-terminal residue" evidence="12">
    <location>
        <position position="1"/>
    </location>
</feature>
<dbReference type="GO" id="GO:0016020">
    <property type="term" value="C:membrane"/>
    <property type="evidence" value="ECO:0007669"/>
    <property type="project" value="UniProtKB-SubCell"/>
</dbReference>
<evidence type="ECO:0000256" key="6">
    <source>
        <dbReference type="ARBA" id="ARBA00023180"/>
    </source>
</evidence>
<dbReference type="SUPFAM" id="SSF56112">
    <property type="entry name" value="Protein kinase-like (PK-like)"/>
    <property type="match status" value="1"/>
</dbReference>
<keyword evidence="13" id="KW-1185">Reference proteome</keyword>
<evidence type="ECO:0000313" key="12">
    <source>
        <dbReference type="EMBL" id="GMN28149.1"/>
    </source>
</evidence>
<name>A0AA88D617_FICCA</name>
<dbReference type="Proteomes" id="UP001187192">
    <property type="component" value="Unassembled WGS sequence"/>
</dbReference>
<keyword evidence="10" id="KW-0472">Membrane</keyword>
<evidence type="ECO:0000256" key="7">
    <source>
        <dbReference type="ARBA" id="ARBA00047899"/>
    </source>
</evidence>
<evidence type="ECO:0000256" key="3">
    <source>
        <dbReference type="ARBA" id="ARBA00022729"/>
    </source>
</evidence>
<gene>
    <name evidence="12" type="ORF">TIFTF001_001935</name>
</gene>
<dbReference type="PANTHER" id="PTHR46008:SF2">
    <property type="entry name" value="LEAF RUST 10 DISEASE-RESISTANCE LOCUS RECEPTOR-LIKE PROTEIN KINASE-LIKE 1.4"/>
    <property type="match status" value="1"/>
</dbReference>
<dbReference type="InterPro" id="IPR032872">
    <property type="entry name" value="WAK_assoc_C"/>
</dbReference>
<keyword evidence="10" id="KW-0812">Transmembrane</keyword>
<keyword evidence="6" id="KW-0325">Glycoprotein</keyword>
<comment type="caution">
    <text evidence="12">The sequence shown here is derived from an EMBL/GenBank/DDBJ whole genome shotgun (WGS) entry which is preliminary data.</text>
</comment>
<dbReference type="InterPro" id="IPR011009">
    <property type="entry name" value="Kinase-like_dom_sf"/>
</dbReference>
<evidence type="ECO:0000256" key="1">
    <source>
        <dbReference type="ARBA" id="ARBA00004167"/>
    </source>
</evidence>
<dbReference type="InterPro" id="IPR000719">
    <property type="entry name" value="Prot_kinase_dom"/>
</dbReference>
<organism evidence="12 13">
    <name type="scientific">Ficus carica</name>
    <name type="common">Common fig</name>
    <dbReference type="NCBI Taxonomy" id="3494"/>
    <lineage>
        <taxon>Eukaryota</taxon>
        <taxon>Viridiplantae</taxon>
        <taxon>Streptophyta</taxon>
        <taxon>Embryophyta</taxon>
        <taxon>Tracheophyta</taxon>
        <taxon>Spermatophyta</taxon>
        <taxon>Magnoliopsida</taxon>
        <taxon>eudicotyledons</taxon>
        <taxon>Gunneridae</taxon>
        <taxon>Pentapetalae</taxon>
        <taxon>rosids</taxon>
        <taxon>fabids</taxon>
        <taxon>Rosales</taxon>
        <taxon>Moraceae</taxon>
        <taxon>Ficeae</taxon>
        <taxon>Ficus</taxon>
    </lineage>
</organism>